<evidence type="ECO:0000259" key="1">
    <source>
        <dbReference type="Pfam" id="PF00027"/>
    </source>
</evidence>
<dbReference type="InterPro" id="IPR014710">
    <property type="entry name" value="RmlC-like_jellyroll"/>
</dbReference>
<dbReference type="InterPro" id="IPR000595">
    <property type="entry name" value="cNMP-bd_dom"/>
</dbReference>
<dbReference type="Proteomes" id="UP000239590">
    <property type="component" value="Unassembled WGS sequence"/>
</dbReference>
<evidence type="ECO:0000313" key="2">
    <source>
        <dbReference type="EMBL" id="PQA54497.1"/>
    </source>
</evidence>
<dbReference type="EMBL" id="PTRA01000006">
    <property type="protein sequence ID" value="PQA54497.1"/>
    <property type="molecule type" value="Genomic_DNA"/>
</dbReference>
<evidence type="ECO:0000313" key="3">
    <source>
        <dbReference type="Proteomes" id="UP000239590"/>
    </source>
</evidence>
<dbReference type="AlphaFoldDB" id="A0A2S7IGE6"/>
<comment type="caution">
    <text evidence="2">The sequence shown here is derived from an EMBL/GenBank/DDBJ whole genome shotgun (WGS) entry which is preliminary data.</text>
</comment>
<sequence>MNIEPSKFLHDILAPFSGLTEEDLSVSLPFWRKRHLRKGDFYNMQNIVCQDLGIVIKGLFRVYYCDSITNEEKNMFFFSEEQFIVSFRSFLYQCPCVYYIEALEDADVLYLSYQDLQNLYQNHKSWERFGRILAEHFFHQAQGRTEDLLLFNNEKRYLNLINEHPKIVERIAAYHIASYLGIKNQSLSRIKKRIQDTIKS</sequence>
<name>A0A2S7IGE6_9BACT</name>
<organism evidence="2 3">
    <name type="scientific">Siphonobacter curvatus</name>
    <dbReference type="NCBI Taxonomy" id="2094562"/>
    <lineage>
        <taxon>Bacteria</taxon>
        <taxon>Pseudomonadati</taxon>
        <taxon>Bacteroidota</taxon>
        <taxon>Cytophagia</taxon>
        <taxon>Cytophagales</taxon>
        <taxon>Cytophagaceae</taxon>
        <taxon>Siphonobacter</taxon>
    </lineage>
</organism>
<dbReference type="InterPro" id="IPR018490">
    <property type="entry name" value="cNMP-bd_dom_sf"/>
</dbReference>
<reference evidence="3" key="1">
    <citation type="submission" date="2018-02" db="EMBL/GenBank/DDBJ databases">
        <title>Genome sequencing of Solimonas sp. HR-BB.</title>
        <authorList>
            <person name="Lee Y."/>
            <person name="Jeon C.O."/>
        </authorList>
    </citation>
    <scope>NUCLEOTIDE SEQUENCE [LARGE SCALE GENOMIC DNA]</scope>
    <source>
        <strain evidence="3">HR-U</strain>
    </source>
</reference>
<accession>A0A2S7IGE6</accession>
<feature type="domain" description="Cyclic nucleotide-binding" evidence="1">
    <location>
        <begin position="34"/>
        <end position="123"/>
    </location>
</feature>
<gene>
    <name evidence="2" type="ORF">C5O19_22375</name>
</gene>
<keyword evidence="3" id="KW-1185">Reference proteome</keyword>
<dbReference type="OrthoDB" id="663011at2"/>
<dbReference type="Gene3D" id="2.60.120.10">
    <property type="entry name" value="Jelly Rolls"/>
    <property type="match status" value="1"/>
</dbReference>
<dbReference type="RefSeq" id="WP_104715621.1">
    <property type="nucleotide sequence ID" value="NZ_PTRA01000006.1"/>
</dbReference>
<dbReference type="CDD" id="cd00038">
    <property type="entry name" value="CAP_ED"/>
    <property type="match status" value="1"/>
</dbReference>
<proteinExistence type="predicted"/>
<dbReference type="Pfam" id="PF00027">
    <property type="entry name" value="cNMP_binding"/>
    <property type="match status" value="1"/>
</dbReference>
<protein>
    <submittedName>
        <fullName evidence="2">Crp/Fnr family transcriptional regulator</fullName>
    </submittedName>
</protein>
<dbReference type="SUPFAM" id="SSF51206">
    <property type="entry name" value="cAMP-binding domain-like"/>
    <property type="match status" value="1"/>
</dbReference>